<evidence type="ECO:0000256" key="2">
    <source>
        <dbReference type="SAM" id="Phobius"/>
    </source>
</evidence>
<gene>
    <name evidence="3" type="ORF">CRI93_14860</name>
</gene>
<feature type="region of interest" description="Disordered" evidence="1">
    <location>
        <begin position="183"/>
        <end position="225"/>
    </location>
</feature>
<feature type="region of interest" description="Disordered" evidence="1">
    <location>
        <begin position="50"/>
        <end position="146"/>
    </location>
</feature>
<dbReference type="Proteomes" id="UP000221024">
    <property type="component" value="Unassembled WGS sequence"/>
</dbReference>
<feature type="compositionally biased region" description="Basic and acidic residues" evidence="1">
    <location>
        <begin position="91"/>
        <end position="141"/>
    </location>
</feature>
<evidence type="ECO:0000313" key="4">
    <source>
        <dbReference type="Proteomes" id="UP000221024"/>
    </source>
</evidence>
<evidence type="ECO:0000256" key="1">
    <source>
        <dbReference type="SAM" id="MobiDB-lite"/>
    </source>
</evidence>
<sequence length="252" mass="27487">MNTMQADHETYTLGEMAERLDCSKSYVSRKARQGGEAKGFPVGEYAVTDGTGKLSHFNVPADAFEQSDDDAEARENTAAADNQDGVQSIRDVAREARERRENAQAERDREQLEADRQRRERAEQRRNARAKERDAQSDPDAHTYSVAEMAGILDATEANVRDAVADGRDVRAFPVSEFAVMNERGDLDGFRVPSDAFEDDTQPQDAESSHETGDPGDTQSDTAAKKRSGFGGFLALGAATVASVAMGAFDNE</sequence>
<dbReference type="EMBL" id="PDEP01000025">
    <property type="protein sequence ID" value="PEN04619.1"/>
    <property type="molecule type" value="Genomic_DNA"/>
</dbReference>
<reference evidence="3 4" key="1">
    <citation type="submission" date="2017-10" db="EMBL/GenBank/DDBJ databases">
        <title>Draft genome of Longimonas halophila.</title>
        <authorList>
            <person name="Goh K.M."/>
            <person name="Shamsir M.S."/>
            <person name="Lim S.W."/>
        </authorList>
    </citation>
    <scope>NUCLEOTIDE SEQUENCE [LARGE SCALE GENOMIC DNA]</scope>
    <source>
        <strain evidence="3 4">KCTC 42399</strain>
    </source>
</reference>
<protein>
    <submittedName>
        <fullName evidence="3">Uncharacterized protein</fullName>
    </submittedName>
</protein>
<proteinExistence type="predicted"/>
<keyword evidence="2" id="KW-0812">Transmembrane</keyword>
<comment type="caution">
    <text evidence="3">The sequence shown here is derived from an EMBL/GenBank/DDBJ whole genome shotgun (WGS) entry which is preliminary data.</text>
</comment>
<organism evidence="3 4">
    <name type="scientific">Longimonas halophila</name>
    <dbReference type="NCBI Taxonomy" id="1469170"/>
    <lineage>
        <taxon>Bacteria</taxon>
        <taxon>Pseudomonadati</taxon>
        <taxon>Rhodothermota</taxon>
        <taxon>Rhodothermia</taxon>
        <taxon>Rhodothermales</taxon>
        <taxon>Salisaetaceae</taxon>
        <taxon>Longimonas</taxon>
    </lineage>
</organism>
<dbReference type="RefSeq" id="WP_098063492.1">
    <property type="nucleotide sequence ID" value="NZ_PDEP01000025.1"/>
</dbReference>
<keyword evidence="2" id="KW-1133">Transmembrane helix</keyword>
<keyword evidence="2" id="KW-0472">Membrane</keyword>
<feature type="transmembrane region" description="Helical" evidence="2">
    <location>
        <begin position="230"/>
        <end position="249"/>
    </location>
</feature>
<accession>A0A2H3NI43</accession>
<evidence type="ECO:0000313" key="3">
    <source>
        <dbReference type="EMBL" id="PEN04619.1"/>
    </source>
</evidence>
<dbReference type="AlphaFoldDB" id="A0A2H3NI43"/>
<name>A0A2H3NI43_9BACT</name>
<keyword evidence="4" id="KW-1185">Reference proteome</keyword>